<protein>
    <submittedName>
        <fullName evidence="1">Eif3</fullName>
    </submittedName>
</protein>
<dbReference type="EMBL" id="GBRH01220185">
    <property type="protein sequence ID" value="JAD77710.1"/>
    <property type="molecule type" value="Transcribed_RNA"/>
</dbReference>
<organism evidence="1">
    <name type="scientific">Arundo donax</name>
    <name type="common">Giant reed</name>
    <name type="synonym">Donax arundinaceus</name>
    <dbReference type="NCBI Taxonomy" id="35708"/>
    <lineage>
        <taxon>Eukaryota</taxon>
        <taxon>Viridiplantae</taxon>
        <taxon>Streptophyta</taxon>
        <taxon>Embryophyta</taxon>
        <taxon>Tracheophyta</taxon>
        <taxon>Spermatophyta</taxon>
        <taxon>Magnoliopsida</taxon>
        <taxon>Liliopsida</taxon>
        <taxon>Poales</taxon>
        <taxon>Poaceae</taxon>
        <taxon>PACMAD clade</taxon>
        <taxon>Arundinoideae</taxon>
        <taxon>Arundineae</taxon>
        <taxon>Arundo</taxon>
    </lineage>
</organism>
<reference evidence="1" key="1">
    <citation type="submission" date="2014-09" db="EMBL/GenBank/DDBJ databases">
        <authorList>
            <person name="Magalhaes I.L.F."/>
            <person name="Oliveira U."/>
            <person name="Santos F.R."/>
            <person name="Vidigal T.H.D.A."/>
            <person name="Brescovit A.D."/>
            <person name="Santos A.J."/>
        </authorList>
    </citation>
    <scope>NUCLEOTIDE SEQUENCE</scope>
    <source>
        <tissue evidence="1">Shoot tissue taken approximately 20 cm above the soil surface</tissue>
    </source>
</reference>
<proteinExistence type="predicted"/>
<accession>A0A0A9CWE9</accession>
<name>A0A0A9CWE9_ARUDO</name>
<sequence length="124" mass="14158">MDWKIREACCSTLSVVSFSKAEMYCDSFTSGTEEADESFPPIFDIFERSGSIFDARSRGRNSCSKRLYRSFTSWEAQEITPFDASSDRRAALEGNSLFSRLESSEKLTRLAIRRLRSFSFSVSK</sequence>
<evidence type="ECO:0000313" key="1">
    <source>
        <dbReference type="EMBL" id="JAD77710.1"/>
    </source>
</evidence>
<reference evidence="1" key="2">
    <citation type="journal article" date="2015" name="Data Brief">
        <title>Shoot transcriptome of the giant reed, Arundo donax.</title>
        <authorList>
            <person name="Barrero R.A."/>
            <person name="Guerrero F.D."/>
            <person name="Moolhuijzen P."/>
            <person name="Goolsby J.A."/>
            <person name="Tidwell J."/>
            <person name="Bellgard S.E."/>
            <person name="Bellgard M.I."/>
        </authorList>
    </citation>
    <scope>NUCLEOTIDE SEQUENCE</scope>
    <source>
        <tissue evidence="1">Shoot tissue taken approximately 20 cm above the soil surface</tissue>
    </source>
</reference>
<dbReference type="AlphaFoldDB" id="A0A0A9CWE9"/>